<reference evidence="2 3" key="1">
    <citation type="submission" date="2020-07" db="EMBL/GenBank/DDBJ databases">
        <title>Sequencing the genomes of 1000 actinobacteria strains.</title>
        <authorList>
            <person name="Klenk H.-P."/>
        </authorList>
    </citation>
    <scope>NUCLEOTIDE SEQUENCE [LARGE SCALE GENOMIC DNA]</scope>
    <source>
        <strain evidence="2 3">DSM 18448</strain>
    </source>
</reference>
<sequence>MLSAVRSAIPVPVRRLMGFDLRGMVSIALWIARRRHGVPTGAVAVSYARAQTPVTALFLFFMVVELFALEVVLRALHAPVVLRTVILLVDAYTVVAVLAMLAAAITRPHVVTPEEVRVRYGAFFDLRVPRDRIADVRRVGNHNERGMVTVVDDRLAVAVSSQTNLVLDLTEPVTVVRPLGRQARVRTVRFFADDPAAAHAALRPATEPAQGRQCRQGRR</sequence>
<feature type="transmembrane region" description="Helical" evidence="1">
    <location>
        <begin position="54"/>
        <end position="73"/>
    </location>
</feature>
<dbReference type="EMBL" id="JACBZH010000001">
    <property type="protein sequence ID" value="NYH90343.1"/>
    <property type="molecule type" value="Genomic_DNA"/>
</dbReference>
<dbReference type="AlphaFoldDB" id="A0A852ZDF5"/>
<gene>
    <name evidence="2" type="ORF">F4554_002981</name>
</gene>
<keyword evidence="1" id="KW-0472">Membrane</keyword>
<comment type="caution">
    <text evidence="2">The sequence shown here is derived from an EMBL/GenBank/DDBJ whole genome shotgun (WGS) entry which is preliminary data.</text>
</comment>
<name>A0A852ZDF5_9ACTN</name>
<keyword evidence="1" id="KW-0812">Transmembrane</keyword>
<evidence type="ECO:0000313" key="3">
    <source>
        <dbReference type="Proteomes" id="UP000579605"/>
    </source>
</evidence>
<organism evidence="2 3">
    <name type="scientific">Actinopolymorpha rutila</name>
    <dbReference type="NCBI Taxonomy" id="446787"/>
    <lineage>
        <taxon>Bacteria</taxon>
        <taxon>Bacillati</taxon>
        <taxon>Actinomycetota</taxon>
        <taxon>Actinomycetes</taxon>
        <taxon>Propionibacteriales</taxon>
        <taxon>Actinopolymorphaceae</taxon>
        <taxon>Actinopolymorpha</taxon>
    </lineage>
</organism>
<feature type="transmembrane region" description="Helical" evidence="1">
    <location>
        <begin position="85"/>
        <end position="105"/>
    </location>
</feature>
<protein>
    <submittedName>
        <fullName evidence="2">Uncharacterized protein</fullName>
    </submittedName>
</protein>
<evidence type="ECO:0000256" key="1">
    <source>
        <dbReference type="SAM" id="Phobius"/>
    </source>
</evidence>
<proteinExistence type="predicted"/>
<evidence type="ECO:0000313" key="2">
    <source>
        <dbReference type="EMBL" id="NYH90343.1"/>
    </source>
</evidence>
<accession>A0A852ZDF5</accession>
<keyword evidence="1" id="KW-1133">Transmembrane helix</keyword>
<dbReference type="RefSeq" id="WP_179787907.1">
    <property type="nucleotide sequence ID" value="NZ_BAAARR010000016.1"/>
</dbReference>
<dbReference type="Proteomes" id="UP000579605">
    <property type="component" value="Unassembled WGS sequence"/>
</dbReference>
<keyword evidence="3" id="KW-1185">Reference proteome</keyword>